<evidence type="ECO:0000256" key="3">
    <source>
        <dbReference type="ARBA" id="ARBA00022801"/>
    </source>
</evidence>
<evidence type="ECO:0000256" key="4">
    <source>
        <dbReference type="ARBA" id="ARBA00022833"/>
    </source>
</evidence>
<evidence type="ECO:0000256" key="1">
    <source>
        <dbReference type="ARBA" id="ARBA00022670"/>
    </source>
</evidence>
<evidence type="ECO:0000313" key="10">
    <source>
        <dbReference type="EnsemblMetazoa" id="XP_050503213.1"/>
    </source>
</evidence>
<keyword evidence="3 7" id="KW-0378">Hydrolase</keyword>
<evidence type="ECO:0000256" key="6">
    <source>
        <dbReference type="PROSITE-ProRule" id="PRU01211"/>
    </source>
</evidence>
<dbReference type="SMART" id="SM00235">
    <property type="entry name" value="ZnMc"/>
    <property type="match status" value="1"/>
</dbReference>
<dbReference type="InterPro" id="IPR006026">
    <property type="entry name" value="Peptidase_Metallo"/>
</dbReference>
<dbReference type="GeneID" id="126882364"/>
<keyword evidence="1 7" id="KW-0645">Protease</keyword>
<evidence type="ECO:0000256" key="7">
    <source>
        <dbReference type="RuleBase" id="RU361183"/>
    </source>
</evidence>
<evidence type="ECO:0000256" key="5">
    <source>
        <dbReference type="ARBA" id="ARBA00023049"/>
    </source>
</evidence>
<dbReference type="InterPro" id="IPR024079">
    <property type="entry name" value="MetalloPept_cat_dom_sf"/>
</dbReference>
<dbReference type="EnsemblMetazoa" id="XM_050647256.1">
    <property type="protein sequence ID" value="XP_050503213.1"/>
    <property type="gene ID" value="LOC126882364"/>
</dbReference>
<dbReference type="Proteomes" id="UP001652700">
    <property type="component" value="Unplaced"/>
</dbReference>
<feature type="active site" evidence="6">
    <location>
        <position position="145"/>
    </location>
</feature>
<organism evidence="10 11">
    <name type="scientific">Diabrotica virgifera virgifera</name>
    <name type="common">western corn rootworm</name>
    <dbReference type="NCBI Taxonomy" id="50390"/>
    <lineage>
        <taxon>Eukaryota</taxon>
        <taxon>Metazoa</taxon>
        <taxon>Ecdysozoa</taxon>
        <taxon>Arthropoda</taxon>
        <taxon>Hexapoda</taxon>
        <taxon>Insecta</taxon>
        <taxon>Pterygota</taxon>
        <taxon>Neoptera</taxon>
        <taxon>Endopterygota</taxon>
        <taxon>Coleoptera</taxon>
        <taxon>Polyphaga</taxon>
        <taxon>Cucujiformia</taxon>
        <taxon>Chrysomeloidea</taxon>
        <taxon>Chrysomelidae</taxon>
        <taxon>Galerucinae</taxon>
        <taxon>Diabroticina</taxon>
        <taxon>Diabroticites</taxon>
        <taxon>Diabrotica</taxon>
    </lineage>
</organism>
<keyword evidence="4 7" id="KW-0862">Zinc</keyword>
<protein>
    <recommendedName>
        <fullName evidence="7">Metalloendopeptidase</fullName>
        <ecNumber evidence="7">3.4.24.-</ecNumber>
    </recommendedName>
</protein>
<reference evidence="10" key="1">
    <citation type="submission" date="2025-05" db="UniProtKB">
        <authorList>
            <consortium name="EnsemblMetazoa"/>
        </authorList>
    </citation>
    <scope>IDENTIFICATION</scope>
</reference>
<accession>A0ABM5JZ45</accession>
<sequence length="276" mass="32487">MYPLLVLVILHMANGELKTKTLSIDEFKDVNPPIPELPEKSESADYQLRNGLINPNYLWKDRRIPYIINGYFTARQLNMIDLAMDHFRHFTCIKFVPRTNEDHYVQINNFVPEKCFSNVGKQPLAINVINLSEDCFYGVGVVIHELMHTVGFYQEQTRFDRDHYVTINYNNIEQGTENNFRRKHGAMYNLPYDYDSVMHYSPYTFSIHGTGGGQRFMTIVPKNLSMNWHRLGQYRGFSKLDITKINIMCNCKQKTAQLNLEDGFYYTLQDYAKRKY</sequence>
<proteinExistence type="predicted"/>
<dbReference type="RefSeq" id="XP_050503213.1">
    <property type="nucleotide sequence ID" value="XM_050647256.1"/>
</dbReference>
<dbReference type="PANTHER" id="PTHR10127:SF780">
    <property type="entry name" value="METALLOENDOPEPTIDASE"/>
    <property type="match status" value="1"/>
</dbReference>
<feature type="chain" id="PRO_5047042755" description="Metalloendopeptidase" evidence="8">
    <location>
        <begin position="16"/>
        <end position="276"/>
    </location>
</feature>
<evidence type="ECO:0000313" key="11">
    <source>
        <dbReference type="Proteomes" id="UP001652700"/>
    </source>
</evidence>
<comment type="cofactor">
    <cofactor evidence="7">
        <name>Zn(2+)</name>
        <dbReference type="ChEBI" id="CHEBI:29105"/>
    </cofactor>
    <text evidence="7">Binds 1 zinc ion per subunit.</text>
</comment>
<dbReference type="InterPro" id="IPR034035">
    <property type="entry name" value="Astacin-like_dom"/>
</dbReference>
<name>A0ABM5JZ45_DIAVI</name>
<dbReference type="SUPFAM" id="SSF55486">
    <property type="entry name" value="Metalloproteases ('zincins'), catalytic domain"/>
    <property type="match status" value="1"/>
</dbReference>
<keyword evidence="2 7" id="KW-0479">Metal-binding</keyword>
<evidence type="ECO:0000259" key="9">
    <source>
        <dbReference type="PROSITE" id="PS51864"/>
    </source>
</evidence>
<dbReference type="CDD" id="cd04280">
    <property type="entry name" value="ZnMc_astacin_like"/>
    <property type="match status" value="1"/>
</dbReference>
<comment type="caution">
    <text evidence="6">Lacks conserved residue(s) required for the propagation of feature annotation.</text>
</comment>
<dbReference type="Pfam" id="PF01400">
    <property type="entry name" value="Astacin"/>
    <property type="match status" value="1"/>
</dbReference>
<feature type="signal peptide" evidence="8">
    <location>
        <begin position="1"/>
        <end position="15"/>
    </location>
</feature>
<keyword evidence="8" id="KW-0732">Signal</keyword>
<dbReference type="Gene3D" id="3.40.390.10">
    <property type="entry name" value="Collagenase (Catalytic Domain)"/>
    <property type="match status" value="1"/>
</dbReference>
<evidence type="ECO:0000256" key="8">
    <source>
        <dbReference type="SAM" id="SignalP"/>
    </source>
</evidence>
<evidence type="ECO:0000256" key="2">
    <source>
        <dbReference type="ARBA" id="ARBA00022723"/>
    </source>
</evidence>
<dbReference type="PRINTS" id="PR00480">
    <property type="entry name" value="ASTACIN"/>
</dbReference>
<dbReference type="EC" id="3.4.24.-" evidence="7"/>
<dbReference type="InterPro" id="IPR001506">
    <property type="entry name" value="Peptidase_M12A"/>
</dbReference>
<dbReference type="PROSITE" id="PS51864">
    <property type="entry name" value="ASTACIN"/>
    <property type="match status" value="1"/>
</dbReference>
<keyword evidence="11" id="KW-1185">Reference proteome</keyword>
<dbReference type="PANTHER" id="PTHR10127">
    <property type="entry name" value="DISCOIDIN, CUB, EGF, LAMININ , AND ZINC METALLOPROTEASE DOMAIN CONTAINING"/>
    <property type="match status" value="1"/>
</dbReference>
<feature type="domain" description="Peptidase M12A" evidence="9">
    <location>
        <begin position="50"/>
        <end position="252"/>
    </location>
</feature>
<keyword evidence="5 7" id="KW-0482">Metalloprotease</keyword>